<gene>
    <name evidence="9" type="ORF">M0811_00160</name>
</gene>
<evidence type="ECO:0000256" key="6">
    <source>
        <dbReference type="ARBA" id="ARBA00023136"/>
    </source>
</evidence>
<feature type="signal peptide" evidence="8">
    <location>
        <begin position="1"/>
        <end position="20"/>
    </location>
</feature>
<dbReference type="Proteomes" id="UP001149090">
    <property type="component" value="Unassembled WGS sequence"/>
</dbReference>
<evidence type="ECO:0000256" key="1">
    <source>
        <dbReference type="ARBA" id="ARBA00004472"/>
    </source>
</evidence>
<comment type="subcellular location">
    <subcellularLocation>
        <location evidence="1">Preautophagosomal structure membrane</location>
        <topology evidence="1">Single-pass type I membrane protein</topology>
    </subcellularLocation>
</comment>
<evidence type="ECO:0000256" key="2">
    <source>
        <dbReference type="ARBA" id="ARBA00022692"/>
    </source>
</evidence>
<comment type="caution">
    <text evidence="9">The sequence shown here is derived from an EMBL/GenBank/DDBJ whole genome shotgun (WGS) entry which is preliminary data.</text>
</comment>
<keyword evidence="4" id="KW-0813">Transport</keyword>
<protein>
    <submittedName>
        <fullName evidence="9">Uncharacterized protein</fullName>
    </submittedName>
</protein>
<dbReference type="EMBL" id="JAPDFW010000059">
    <property type="protein sequence ID" value="KAJ5076842.1"/>
    <property type="molecule type" value="Genomic_DNA"/>
</dbReference>
<accession>A0A9Q0RE57</accession>
<dbReference type="PANTHER" id="PTHR15071">
    <property type="entry name" value="MANNOSE-6-PHOSPHATE RECEPTOR FAMILY MEMBER"/>
    <property type="match status" value="1"/>
</dbReference>
<dbReference type="InterPro" id="IPR009011">
    <property type="entry name" value="Man6P_isomerase_rcpt-bd_dom_sf"/>
</dbReference>
<evidence type="ECO:0000256" key="3">
    <source>
        <dbReference type="ARBA" id="ARBA00022729"/>
    </source>
</evidence>
<feature type="chain" id="PRO_5040352628" evidence="8">
    <location>
        <begin position="21"/>
        <end position="253"/>
    </location>
</feature>
<dbReference type="Pfam" id="PF09451">
    <property type="entry name" value="ATG27"/>
    <property type="match status" value="1"/>
</dbReference>
<evidence type="ECO:0000313" key="9">
    <source>
        <dbReference type="EMBL" id="KAJ5076842.1"/>
    </source>
</evidence>
<evidence type="ECO:0000256" key="7">
    <source>
        <dbReference type="SAM" id="Phobius"/>
    </source>
</evidence>
<evidence type="ECO:0000256" key="5">
    <source>
        <dbReference type="ARBA" id="ARBA00022989"/>
    </source>
</evidence>
<keyword evidence="6 7" id="KW-0472">Membrane</keyword>
<keyword evidence="5 7" id="KW-1133">Transmembrane helix</keyword>
<name>A0A9Q0RE57_ANAIG</name>
<dbReference type="OrthoDB" id="29460at2759"/>
<keyword evidence="3 8" id="KW-0732">Signal</keyword>
<dbReference type="GO" id="GO:0015031">
    <property type="term" value="P:protein transport"/>
    <property type="evidence" value="ECO:0007669"/>
    <property type="project" value="UniProtKB-KW"/>
</dbReference>
<evidence type="ECO:0000313" key="10">
    <source>
        <dbReference type="Proteomes" id="UP001149090"/>
    </source>
</evidence>
<feature type="transmembrane region" description="Helical" evidence="7">
    <location>
        <begin position="186"/>
        <end position="207"/>
    </location>
</feature>
<dbReference type="InterPro" id="IPR018939">
    <property type="entry name" value="Autophagy-rel_prot_27"/>
</dbReference>
<dbReference type="GO" id="GO:0034045">
    <property type="term" value="C:phagophore assembly site membrane"/>
    <property type="evidence" value="ECO:0007669"/>
    <property type="project" value="UniProtKB-SubCell"/>
</dbReference>
<organism evidence="9 10">
    <name type="scientific">Anaeramoeba ignava</name>
    <name type="common">Anaerobic marine amoeba</name>
    <dbReference type="NCBI Taxonomy" id="1746090"/>
    <lineage>
        <taxon>Eukaryota</taxon>
        <taxon>Metamonada</taxon>
        <taxon>Anaeramoebidae</taxon>
        <taxon>Anaeramoeba</taxon>
    </lineage>
</organism>
<reference evidence="9" key="1">
    <citation type="submission" date="2022-10" db="EMBL/GenBank/DDBJ databases">
        <title>Novel sulphate-reducing endosymbionts in the free-living metamonad Anaeramoeba.</title>
        <authorList>
            <person name="Jerlstrom-Hultqvist J."/>
            <person name="Cepicka I."/>
            <person name="Gallot-Lavallee L."/>
            <person name="Salas-Leiva D."/>
            <person name="Curtis B.A."/>
            <person name="Zahonova K."/>
            <person name="Pipaliya S."/>
            <person name="Dacks J."/>
            <person name="Roger A.J."/>
        </authorList>
    </citation>
    <scope>NUCLEOTIDE SEQUENCE</scope>
    <source>
        <strain evidence="9">BMAN</strain>
    </source>
</reference>
<keyword evidence="2 7" id="KW-0812">Transmembrane</keyword>
<evidence type="ECO:0000256" key="4">
    <source>
        <dbReference type="ARBA" id="ARBA00022927"/>
    </source>
</evidence>
<dbReference type="Gene3D" id="2.70.130.10">
    <property type="entry name" value="Mannose-6-phosphate receptor binding domain"/>
    <property type="match status" value="1"/>
</dbReference>
<proteinExistence type="predicted"/>
<dbReference type="AlphaFoldDB" id="A0A9Q0RE57"/>
<dbReference type="PANTHER" id="PTHR15071:SF0">
    <property type="entry name" value="MANNOSE 6-PHOSPHATE RECEPTOR-LIKE PROTEIN 1"/>
    <property type="match status" value="1"/>
</dbReference>
<keyword evidence="4" id="KW-0653">Protein transport</keyword>
<evidence type="ECO:0000256" key="8">
    <source>
        <dbReference type="SAM" id="SignalP"/>
    </source>
</evidence>
<sequence length="253" mass="28953">MNYFLFFFGFFCIFSTFVKTKPCGFDEFDLSDLDETFWIYSSPDPIIFQKFYYFFFRICSTLIDSDFEENNLCSCCLNVVDSNNNLMGILNHEFINETGSTCSYFGKQPGTWKFVNPNDKSYGFYVEYPGQTNQILRISFGCDEKVGGKIISFDNFTQDSTNVLLFQISTKHACQSNETNSKLSGGWIFIIIISCGSVLYCGIGIGYKGIFKKSKGVNIIPNLTFWKDFPSLIGDGFALTFTCKKRFQSYQEV</sequence>
<dbReference type="GO" id="GO:0000139">
    <property type="term" value="C:Golgi membrane"/>
    <property type="evidence" value="ECO:0007669"/>
    <property type="project" value="UniProtKB-SubCell"/>
</dbReference>
<keyword evidence="10" id="KW-1185">Reference proteome</keyword>